<dbReference type="RefSeq" id="WP_284341828.1">
    <property type="nucleotide sequence ID" value="NZ_BSNS01000020.1"/>
</dbReference>
<dbReference type="InterPro" id="IPR000962">
    <property type="entry name" value="Znf_DskA_TraR"/>
</dbReference>
<reference evidence="7" key="1">
    <citation type="journal article" date="2019" name="Int. J. Syst. Evol. Microbiol.">
        <title>The Global Catalogue of Microorganisms (GCM) 10K type strain sequencing project: providing services to taxonomists for standard genome sequencing and annotation.</title>
        <authorList>
            <consortium name="The Broad Institute Genomics Platform"/>
            <consortium name="The Broad Institute Genome Sequencing Center for Infectious Disease"/>
            <person name="Wu L."/>
            <person name="Ma J."/>
        </authorList>
    </citation>
    <scope>NUCLEOTIDE SEQUENCE [LARGE SCALE GENOMIC DNA]</scope>
    <source>
        <strain evidence="7">NBRC 112416</strain>
    </source>
</reference>
<proteinExistence type="predicted"/>
<keyword evidence="3" id="KW-0862">Zinc</keyword>
<name>A0ABQ5W8K3_9HYPH</name>
<dbReference type="SUPFAM" id="SSF57716">
    <property type="entry name" value="Glucocorticoid receptor-like (DNA-binding domain)"/>
    <property type="match status" value="1"/>
</dbReference>
<dbReference type="Proteomes" id="UP001156691">
    <property type="component" value="Unassembled WGS sequence"/>
</dbReference>
<evidence type="ECO:0000313" key="7">
    <source>
        <dbReference type="Proteomes" id="UP001156691"/>
    </source>
</evidence>
<comment type="caution">
    <text evidence="6">The sequence shown here is derived from an EMBL/GenBank/DDBJ whole genome shotgun (WGS) entry which is preliminary data.</text>
</comment>
<protein>
    <submittedName>
        <fullName evidence="6">Molecular chaperone DnaK</fullName>
    </submittedName>
</protein>
<evidence type="ECO:0000256" key="1">
    <source>
        <dbReference type="ARBA" id="ARBA00022723"/>
    </source>
</evidence>
<feature type="domain" description="Zinc finger DksA/TraR C4-type" evidence="5">
    <location>
        <begin position="84"/>
        <end position="116"/>
    </location>
</feature>
<evidence type="ECO:0000256" key="3">
    <source>
        <dbReference type="ARBA" id="ARBA00022833"/>
    </source>
</evidence>
<dbReference type="PANTHER" id="PTHR33823:SF4">
    <property type="entry name" value="GENERAL STRESS PROTEIN 16O"/>
    <property type="match status" value="1"/>
</dbReference>
<evidence type="ECO:0000259" key="5">
    <source>
        <dbReference type="Pfam" id="PF01258"/>
    </source>
</evidence>
<sequence>MSDEMSKDQMESFARVIAAELEELDRLSRDTVSDRAPVALDWQSVGRLSRMDAMRGQALAQASDQRRGARCVALQMALRRIEEGEFGYCQDCGDPIALRRLEIDPAATLCIGCAQRSGR</sequence>
<keyword evidence="7" id="KW-1185">Reference proteome</keyword>
<organism evidence="6 7">
    <name type="scientific">Devosia nitrariae</name>
    <dbReference type="NCBI Taxonomy" id="2071872"/>
    <lineage>
        <taxon>Bacteria</taxon>
        <taxon>Pseudomonadati</taxon>
        <taxon>Pseudomonadota</taxon>
        <taxon>Alphaproteobacteria</taxon>
        <taxon>Hyphomicrobiales</taxon>
        <taxon>Devosiaceae</taxon>
        <taxon>Devosia</taxon>
    </lineage>
</organism>
<gene>
    <name evidence="6" type="ORF">GCM10010862_36760</name>
</gene>
<evidence type="ECO:0000256" key="4">
    <source>
        <dbReference type="PROSITE-ProRule" id="PRU00510"/>
    </source>
</evidence>
<feature type="zinc finger region" description="dksA C4-type" evidence="4">
    <location>
        <begin position="89"/>
        <end position="113"/>
    </location>
</feature>
<dbReference type="PANTHER" id="PTHR33823">
    <property type="entry name" value="RNA POLYMERASE-BINDING TRANSCRIPTION FACTOR DKSA-RELATED"/>
    <property type="match status" value="1"/>
</dbReference>
<dbReference type="PROSITE" id="PS51128">
    <property type="entry name" value="ZF_DKSA_2"/>
    <property type="match status" value="1"/>
</dbReference>
<evidence type="ECO:0000256" key="2">
    <source>
        <dbReference type="ARBA" id="ARBA00022771"/>
    </source>
</evidence>
<keyword evidence="1" id="KW-0479">Metal-binding</keyword>
<dbReference type="Pfam" id="PF01258">
    <property type="entry name" value="zf-dskA_traR"/>
    <property type="match status" value="1"/>
</dbReference>
<evidence type="ECO:0000313" key="6">
    <source>
        <dbReference type="EMBL" id="GLQ56417.1"/>
    </source>
</evidence>
<keyword evidence="2" id="KW-0863">Zinc-finger</keyword>
<dbReference type="EMBL" id="BSNS01000020">
    <property type="protein sequence ID" value="GLQ56417.1"/>
    <property type="molecule type" value="Genomic_DNA"/>
</dbReference>
<dbReference type="Gene3D" id="1.20.120.910">
    <property type="entry name" value="DksA, coiled-coil domain"/>
    <property type="match status" value="1"/>
</dbReference>
<accession>A0ABQ5W8K3</accession>